<evidence type="ECO:0000259" key="7">
    <source>
        <dbReference type="Pfam" id="PF05175"/>
    </source>
</evidence>
<feature type="domain" description="Methyltransferase small" evidence="7">
    <location>
        <begin position="34"/>
        <end position="132"/>
    </location>
</feature>
<keyword evidence="9" id="KW-1185">Reference proteome</keyword>
<dbReference type="EC" id="2.1.1.223" evidence="6"/>
<dbReference type="CDD" id="cd02440">
    <property type="entry name" value="AdoMet_MTases"/>
    <property type="match status" value="1"/>
</dbReference>
<evidence type="ECO:0000256" key="5">
    <source>
        <dbReference type="ARBA" id="ARBA00022694"/>
    </source>
</evidence>
<dbReference type="Proteomes" id="UP001339167">
    <property type="component" value="Unassembled WGS sequence"/>
</dbReference>
<dbReference type="InterPro" id="IPR007848">
    <property type="entry name" value="Small_mtfrase_dom"/>
</dbReference>
<evidence type="ECO:0000256" key="4">
    <source>
        <dbReference type="ARBA" id="ARBA00022691"/>
    </source>
</evidence>
<evidence type="ECO:0000256" key="2">
    <source>
        <dbReference type="ARBA" id="ARBA00022603"/>
    </source>
</evidence>
<gene>
    <name evidence="8" type="ORF">QWF21_07530</name>
</gene>
<comment type="similarity">
    <text evidence="6">Belongs to the methyltransferase superfamily. tRNA (adenine-N(6)-)-methyltransferase family.</text>
</comment>
<protein>
    <recommendedName>
        <fullName evidence="6">tRNA1(Val) (adenine(37)-N6)-methyltransferase</fullName>
        <ecNumber evidence="6">2.1.1.223</ecNumber>
    </recommendedName>
    <alternativeName>
        <fullName evidence="6">tRNA m6A37 methyltransferase</fullName>
    </alternativeName>
</protein>
<dbReference type="InterPro" id="IPR029063">
    <property type="entry name" value="SAM-dependent_MTases_sf"/>
</dbReference>
<accession>A0ABU7JF18</accession>
<keyword evidence="5 6" id="KW-0819">tRNA processing</keyword>
<dbReference type="GO" id="GO:0032259">
    <property type="term" value="P:methylation"/>
    <property type="evidence" value="ECO:0007669"/>
    <property type="project" value="UniProtKB-KW"/>
</dbReference>
<reference evidence="8 9" key="1">
    <citation type="submission" date="2023-06" db="EMBL/GenBank/DDBJ databases">
        <title>Alkalimonas sp., MEB004 an alkaliphilic bacterium isolated from Lonar Lake, India.</title>
        <authorList>
            <person name="Joshi A."/>
            <person name="Thite S."/>
        </authorList>
    </citation>
    <scope>NUCLEOTIDE SEQUENCE [LARGE SCALE GENOMIC DNA]</scope>
    <source>
        <strain evidence="8 9">MEB004</strain>
    </source>
</reference>
<proteinExistence type="inferred from homology"/>
<dbReference type="InterPro" id="IPR050210">
    <property type="entry name" value="tRNA_Adenine-N(6)_MTase"/>
</dbReference>
<dbReference type="EMBL" id="JAUGZK010000004">
    <property type="protein sequence ID" value="MEE2024095.1"/>
    <property type="molecule type" value="Genomic_DNA"/>
</dbReference>
<evidence type="ECO:0000256" key="6">
    <source>
        <dbReference type="HAMAP-Rule" id="MF_01872"/>
    </source>
</evidence>
<dbReference type="GO" id="GO:0008168">
    <property type="term" value="F:methyltransferase activity"/>
    <property type="evidence" value="ECO:0007669"/>
    <property type="project" value="UniProtKB-KW"/>
</dbReference>
<dbReference type="RefSeq" id="WP_330087429.1">
    <property type="nucleotide sequence ID" value="NZ_JAUGZK010000004.1"/>
</dbReference>
<dbReference type="HAMAP" id="MF_01872">
    <property type="entry name" value="tRNA_methyltr_YfiC"/>
    <property type="match status" value="1"/>
</dbReference>
<evidence type="ECO:0000313" key="8">
    <source>
        <dbReference type="EMBL" id="MEE2024095.1"/>
    </source>
</evidence>
<evidence type="ECO:0000313" key="9">
    <source>
        <dbReference type="Proteomes" id="UP001339167"/>
    </source>
</evidence>
<comment type="function">
    <text evidence="6">Specifically methylates the adenine in position 37 of tRNA(1)(Val) (anticodon cmo5UAC).</text>
</comment>
<sequence length="235" mass="25905">MAAGFQCKQFFIGHQHCAMKVGTDAFLLGAWVRIPASGNLLDIGCGSGILSLMLAQRSQGLQPITALDLDAGAVRQSRMNVAASPWPSAIQVLEQDILTYQPAERYSLLLCNPPYFHQAVPARDAARQLARHSDSLPWPQLLQQAAQLASDDADFALVIPDSSVSLLLQAATLAGWQLKRLCRVQPGPQKAVRRALLQLSRQPAVPEYSQLCIQQSDDQYSGDYRQLLKDFYLKF</sequence>
<dbReference type="Pfam" id="PF05175">
    <property type="entry name" value="MTS"/>
    <property type="match status" value="1"/>
</dbReference>
<keyword evidence="4 6" id="KW-0949">S-adenosyl-L-methionine</keyword>
<comment type="catalytic activity">
    <reaction evidence="6">
        <text>adenosine(37) in tRNA1(Val) + S-adenosyl-L-methionine = N(6)-methyladenosine(37) in tRNA1(Val) + S-adenosyl-L-homocysteine + H(+)</text>
        <dbReference type="Rhea" id="RHEA:43160"/>
        <dbReference type="Rhea" id="RHEA-COMP:10369"/>
        <dbReference type="Rhea" id="RHEA-COMP:10370"/>
        <dbReference type="ChEBI" id="CHEBI:15378"/>
        <dbReference type="ChEBI" id="CHEBI:57856"/>
        <dbReference type="ChEBI" id="CHEBI:59789"/>
        <dbReference type="ChEBI" id="CHEBI:74411"/>
        <dbReference type="ChEBI" id="CHEBI:74449"/>
        <dbReference type="EC" id="2.1.1.223"/>
    </reaction>
</comment>
<dbReference type="InterPro" id="IPR002052">
    <property type="entry name" value="DNA_methylase_N6_adenine_CS"/>
</dbReference>
<organism evidence="8 9">
    <name type="scientific">Alkalimonas mucilaginosa</name>
    <dbReference type="NCBI Taxonomy" id="3057676"/>
    <lineage>
        <taxon>Bacteria</taxon>
        <taxon>Pseudomonadati</taxon>
        <taxon>Pseudomonadota</taxon>
        <taxon>Gammaproteobacteria</taxon>
        <taxon>Alkalimonas</taxon>
    </lineage>
</organism>
<keyword evidence="3 6" id="KW-0808">Transferase</keyword>
<dbReference type="PROSITE" id="PS00092">
    <property type="entry name" value="N6_MTASE"/>
    <property type="match status" value="1"/>
</dbReference>
<dbReference type="PANTHER" id="PTHR47739">
    <property type="entry name" value="TRNA1(VAL) (ADENINE(37)-N6)-METHYLTRANSFERASE"/>
    <property type="match status" value="1"/>
</dbReference>
<comment type="subcellular location">
    <subcellularLocation>
        <location evidence="6">Cytoplasm</location>
    </subcellularLocation>
</comment>
<keyword evidence="2 6" id="KW-0489">Methyltransferase</keyword>
<comment type="caution">
    <text evidence="8">The sequence shown here is derived from an EMBL/GenBank/DDBJ whole genome shotgun (WGS) entry which is preliminary data.</text>
</comment>
<dbReference type="InterPro" id="IPR022882">
    <property type="entry name" value="tRNA_adenine-N6_MeTrfase"/>
</dbReference>
<dbReference type="PANTHER" id="PTHR47739:SF1">
    <property type="entry name" value="TRNA1(VAL) (ADENINE(37)-N6)-METHYLTRANSFERASE"/>
    <property type="match status" value="1"/>
</dbReference>
<name>A0ABU7JF18_9GAMM</name>
<evidence type="ECO:0000256" key="3">
    <source>
        <dbReference type="ARBA" id="ARBA00022679"/>
    </source>
</evidence>
<dbReference type="Gene3D" id="3.40.50.150">
    <property type="entry name" value="Vaccinia Virus protein VP39"/>
    <property type="match status" value="1"/>
</dbReference>
<keyword evidence="1 6" id="KW-0963">Cytoplasm</keyword>
<evidence type="ECO:0000256" key="1">
    <source>
        <dbReference type="ARBA" id="ARBA00022490"/>
    </source>
</evidence>
<dbReference type="SUPFAM" id="SSF53335">
    <property type="entry name" value="S-adenosyl-L-methionine-dependent methyltransferases"/>
    <property type="match status" value="1"/>
</dbReference>